<reference evidence="1" key="1">
    <citation type="submission" date="2020-03" db="EMBL/GenBank/DDBJ databases">
        <title>A transcriptome and proteome of the tick Rhipicephalus microplus shaped by the genetic composition of its hosts and developmental stage.</title>
        <authorList>
            <person name="Garcia G.R."/>
            <person name="Ribeiro J.M.C."/>
            <person name="Maruyama S.R."/>
            <person name="Gardinasse L.G."/>
            <person name="Nelson K."/>
            <person name="Ferreira B.R."/>
            <person name="Andrade T.G."/>
            <person name="Santos I.K.F.M."/>
        </authorList>
    </citation>
    <scope>NUCLEOTIDE SEQUENCE</scope>
    <source>
        <strain evidence="1">NSGR</strain>
        <tissue evidence="1">Salivary glands</tissue>
    </source>
</reference>
<dbReference type="AlphaFoldDB" id="A0A6G5AI38"/>
<evidence type="ECO:0000313" key="1">
    <source>
        <dbReference type="EMBL" id="NIE49697.1"/>
    </source>
</evidence>
<proteinExistence type="predicted"/>
<sequence>MFYVEVPLITARDIGFNPMLGMQCRVYANQNRKTSKRNERCASRKYVVSSWGKRRAYAVDVKLVSRRYSNKAVQFILACSVMNRLKRSYGKTHPRSYALPCVSNICSETFWGALKH</sequence>
<dbReference type="EMBL" id="GIKN01007424">
    <property type="protein sequence ID" value="NIE49697.1"/>
    <property type="molecule type" value="Transcribed_RNA"/>
</dbReference>
<protein>
    <submittedName>
        <fullName evidence="1">Uncharacterized protein</fullName>
    </submittedName>
</protein>
<name>A0A6G5AI38_RHIMP</name>
<organism evidence="1">
    <name type="scientific">Rhipicephalus microplus</name>
    <name type="common">Cattle tick</name>
    <name type="synonym">Boophilus microplus</name>
    <dbReference type="NCBI Taxonomy" id="6941"/>
    <lineage>
        <taxon>Eukaryota</taxon>
        <taxon>Metazoa</taxon>
        <taxon>Ecdysozoa</taxon>
        <taxon>Arthropoda</taxon>
        <taxon>Chelicerata</taxon>
        <taxon>Arachnida</taxon>
        <taxon>Acari</taxon>
        <taxon>Parasitiformes</taxon>
        <taxon>Ixodida</taxon>
        <taxon>Ixodoidea</taxon>
        <taxon>Ixodidae</taxon>
        <taxon>Rhipicephalinae</taxon>
        <taxon>Rhipicephalus</taxon>
        <taxon>Boophilus</taxon>
    </lineage>
</organism>
<accession>A0A6G5AI38</accession>